<dbReference type="PANTHER" id="PTHR43268:SF3">
    <property type="entry name" value="RHODANESE-LIKE DOMAIN-CONTAINING PROTEIN 7-RELATED"/>
    <property type="match status" value="1"/>
</dbReference>
<comment type="function">
    <text evidence="1">Catalyzes oxygen-dependent 5-hydroxyuridine (ho5U) modification at position 34 in tRNAs.</text>
</comment>
<dbReference type="InterPro" id="IPR036873">
    <property type="entry name" value="Rhodanese-like_dom_sf"/>
</dbReference>
<dbReference type="InterPro" id="IPR020936">
    <property type="entry name" value="TrhO"/>
</dbReference>
<dbReference type="NCBIfam" id="NF001133">
    <property type="entry name" value="PRK00142.1-1"/>
    <property type="match status" value="1"/>
</dbReference>
<dbReference type="AlphaFoldDB" id="A0A1M6JGC8"/>
<dbReference type="Pfam" id="PF17773">
    <property type="entry name" value="UPF0176_N"/>
    <property type="match status" value="1"/>
</dbReference>
<dbReference type="EC" id="1.14.-.-" evidence="1"/>
<dbReference type="CDD" id="cd01518">
    <property type="entry name" value="RHOD_YceA"/>
    <property type="match status" value="1"/>
</dbReference>
<keyword evidence="1" id="KW-0560">Oxidoreductase</keyword>
<dbReference type="PROSITE" id="PS50206">
    <property type="entry name" value="RHODANESE_3"/>
    <property type="match status" value="1"/>
</dbReference>
<evidence type="ECO:0000259" key="2">
    <source>
        <dbReference type="PROSITE" id="PS50206"/>
    </source>
</evidence>
<keyword evidence="1" id="KW-0819">tRNA processing</keyword>
<comment type="similarity">
    <text evidence="1">Belongs to the TrhO family.</text>
</comment>
<name>A0A1M6JGC8_9CLOT</name>
<dbReference type="Pfam" id="PF00581">
    <property type="entry name" value="Rhodanese"/>
    <property type="match status" value="1"/>
</dbReference>
<gene>
    <name evidence="1" type="primary">trhO</name>
    <name evidence="3" type="ORF">SAMN05444401_3092</name>
</gene>
<evidence type="ECO:0000313" key="4">
    <source>
        <dbReference type="Proteomes" id="UP000184080"/>
    </source>
</evidence>
<dbReference type="EMBL" id="FQZO01000005">
    <property type="protein sequence ID" value="SHJ45778.1"/>
    <property type="molecule type" value="Genomic_DNA"/>
</dbReference>
<dbReference type="NCBIfam" id="NF001135">
    <property type="entry name" value="PRK00142.1-3"/>
    <property type="match status" value="1"/>
</dbReference>
<feature type="domain" description="Rhodanese" evidence="2">
    <location>
        <begin position="126"/>
        <end position="220"/>
    </location>
</feature>
<dbReference type="Pfam" id="PF12368">
    <property type="entry name" value="Rhodanese_C"/>
    <property type="match status" value="1"/>
</dbReference>
<sequence length="329" mass="38817">MSKKPYRVLLYYMFVTIENPEEFAKEHLKFCKDLDLRGRILVAKEGINGTLSGTVEQTEKYMALMHADERFKDMVFKIDEAEDHAFKKMYVRKRKSIITLENEDEVNPNDIVGEYLKPREFYEMLQRDDVIVVDGRNDYEYEIGHFRGAVKPDVKNFKQFPEWIEENLSKHKDKKILTYCTGGIRCEKLTGVLLNKGFKDVYHLEGGIVTYSKDPEVQGKLFDGKCYVFDERISVKINQTEEDKVISKCSHCGKPCDRYINCTNDDCHDQHLCCEECEEKYEGFCSQNCKDYIILHPERDARVRIKAKLEMYEKYKQNPRKADYFRKLG</sequence>
<accession>A0A1M6JGC8</accession>
<proteinExistence type="inferred from homology"/>
<dbReference type="GO" id="GO:0016705">
    <property type="term" value="F:oxidoreductase activity, acting on paired donors, with incorporation or reduction of molecular oxygen"/>
    <property type="evidence" value="ECO:0007669"/>
    <property type="project" value="UniProtKB-UniRule"/>
</dbReference>
<dbReference type="STRING" id="1121298.SAMN05444401_3092"/>
<comment type="catalytic activity">
    <reaction evidence="1">
        <text>uridine(34) in tRNA + AH2 + O2 = 5-hydroxyuridine(34) in tRNA + A + H2O</text>
        <dbReference type="Rhea" id="RHEA:64224"/>
        <dbReference type="Rhea" id="RHEA-COMP:11727"/>
        <dbReference type="Rhea" id="RHEA-COMP:13381"/>
        <dbReference type="ChEBI" id="CHEBI:13193"/>
        <dbReference type="ChEBI" id="CHEBI:15377"/>
        <dbReference type="ChEBI" id="CHEBI:15379"/>
        <dbReference type="ChEBI" id="CHEBI:17499"/>
        <dbReference type="ChEBI" id="CHEBI:65315"/>
        <dbReference type="ChEBI" id="CHEBI:136877"/>
    </reaction>
</comment>
<dbReference type="GO" id="GO:0006400">
    <property type="term" value="P:tRNA modification"/>
    <property type="evidence" value="ECO:0007669"/>
    <property type="project" value="UniProtKB-UniRule"/>
</dbReference>
<evidence type="ECO:0000256" key="1">
    <source>
        <dbReference type="HAMAP-Rule" id="MF_00469"/>
    </source>
</evidence>
<organism evidence="3 4">
    <name type="scientific">Clostridium amylolyticum</name>
    <dbReference type="NCBI Taxonomy" id="1121298"/>
    <lineage>
        <taxon>Bacteria</taxon>
        <taxon>Bacillati</taxon>
        <taxon>Bacillota</taxon>
        <taxon>Clostridia</taxon>
        <taxon>Eubacteriales</taxon>
        <taxon>Clostridiaceae</taxon>
        <taxon>Clostridium</taxon>
    </lineage>
</organism>
<reference evidence="3 4" key="1">
    <citation type="submission" date="2016-11" db="EMBL/GenBank/DDBJ databases">
        <authorList>
            <person name="Jaros S."/>
            <person name="Januszkiewicz K."/>
            <person name="Wedrychowicz H."/>
        </authorList>
    </citation>
    <scope>NUCLEOTIDE SEQUENCE [LARGE SCALE GENOMIC DNA]</scope>
    <source>
        <strain evidence="3 4">DSM 21864</strain>
    </source>
</reference>
<dbReference type="HAMAP" id="MF_00469">
    <property type="entry name" value="TrhO"/>
    <property type="match status" value="1"/>
</dbReference>
<dbReference type="SMART" id="SM00450">
    <property type="entry name" value="RHOD"/>
    <property type="match status" value="1"/>
</dbReference>
<dbReference type="Gene3D" id="3.30.70.100">
    <property type="match status" value="1"/>
</dbReference>
<dbReference type="Gene3D" id="3.40.250.10">
    <property type="entry name" value="Rhodanese-like domain"/>
    <property type="match status" value="1"/>
</dbReference>
<protein>
    <recommendedName>
        <fullName evidence="1">tRNA uridine(34) hydroxylase</fullName>
        <ecNumber evidence="1">1.14.-.-</ecNumber>
    </recommendedName>
    <alternativeName>
        <fullName evidence="1">tRNA hydroxylation protein O</fullName>
    </alternativeName>
</protein>
<dbReference type="InterPro" id="IPR022111">
    <property type="entry name" value="Rhodanese_C"/>
</dbReference>
<dbReference type="PANTHER" id="PTHR43268">
    <property type="entry name" value="THIOSULFATE SULFURTRANSFERASE/RHODANESE-LIKE DOMAIN-CONTAINING PROTEIN 2"/>
    <property type="match status" value="1"/>
</dbReference>
<dbReference type="InterPro" id="IPR040503">
    <property type="entry name" value="TRHO_N"/>
</dbReference>
<evidence type="ECO:0000313" key="3">
    <source>
        <dbReference type="EMBL" id="SHJ45778.1"/>
    </source>
</evidence>
<dbReference type="InterPro" id="IPR001763">
    <property type="entry name" value="Rhodanese-like_dom"/>
</dbReference>
<dbReference type="Proteomes" id="UP000184080">
    <property type="component" value="Unassembled WGS sequence"/>
</dbReference>
<keyword evidence="4" id="KW-1185">Reference proteome</keyword>
<dbReference type="SUPFAM" id="SSF52821">
    <property type="entry name" value="Rhodanese/Cell cycle control phosphatase"/>
    <property type="match status" value="1"/>
</dbReference>